<comment type="cofactor">
    <cofactor evidence="1">
        <name>[4Fe-4S] cluster</name>
        <dbReference type="ChEBI" id="CHEBI:49883"/>
    </cofactor>
</comment>
<dbReference type="EMBL" id="CP001843">
    <property type="protein sequence ID" value="AEF83693.1"/>
    <property type="molecule type" value="Genomic_DNA"/>
</dbReference>
<organism evidence="6 7">
    <name type="scientific">Treponema primitia (strain ATCC BAA-887 / DSM 12427 / ZAS-2)</name>
    <dbReference type="NCBI Taxonomy" id="545694"/>
    <lineage>
        <taxon>Bacteria</taxon>
        <taxon>Pseudomonadati</taxon>
        <taxon>Spirochaetota</taxon>
        <taxon>Spirochaetia</taxon>
        <taxon>Spirochaetales</taxon>
        <taxon>Treponemataceae</taxon>
        <taxon>Treponema</taxon>
    </lineage>
</organism>
<name>F5YK09_TREPZ</name>
<evidence type="ECO:0000256" key="2">
    <source>
        <dbReference type="ARBA" id="ARBA00022691"/>
    </source>
</evidence>
<dbReference type="GO" id="GO:0003824">
    <property type="term" value="F:catalytic activity"/>
    <property type="evidence" value="ECO:0007669"/>
    <property type="project" value="InterPro"/>
</dbReference>
<dbReference type="SUPFAM" id="SSF102114">
    <property type="entry name" value="Radical SAM enzymes"/>
    <property type="match status" value="1"/>
</dbReference>
<dbReference type="HOGENOM" id="CLU_054532_0_0_12"/>
<keyword evidence="5" id="KW-0411">Iron-sulfur</keyword>
<protein>
    <submittedName>
        <fullName evidence="6">Radical SAM domain protein</fullName>
    </submittedName>
</protein>
<dbReference type="eggNOG" id="COG0502">
    <property type="taxonomic scope" value="Bacteria"/>
</dbReference>
<evidence type="ECO:0000256" key="1">
    <source>
        <dbReference type="ARBA" id="ARBA00001966"/>
    </source>
</evidence>
<dbReference type="InterPro" id="IPR013785">
    <property type="entry name" value="Aldolase_TIM"/>
</dbReference>
<reference evidence="7" key="1">
    <citation type="submission" date="2009-12" db="EMBL/GenBank/DDBJ databases">
        <title>Complete sequence of Treponema primitia strain ZAS-2.</title>
        <authorList>
            <person name="Tetu S.G."/>
            <person name="Matson E."/>
            <person name="Ren Q."/>
            <person name="Seshadri R."/>
            <person name="Elbourne L."/>
            <person name="Hassan K.A."/>
            <person name="Durkin A."/>
            <person name="Radune D."/>
            <person name="Mohamoud Y."/>
            <person name="Shay R."/>
            <person name="Jin S."/>
            <person name="Zhang X."/>
            <person name="Lucey K."/>
            <person name="Ballor N.R."/>
            <person name="Ottesen E."/>
            <person name="Rosenthal R."/>
            <person name="Allen A."/>
            <person name="Leadbetter J.R."/>
            <person name="Paulsen I.T."/>
        </authorList>
    </citation>
    <scope>NUCLEOTIDE SEQUENCE [LARGE SCALE GENOMIC DNA]</scope>
    <source>
        <strain evidence="7">ATCC BAA-887 / DSM 12427 / ZAS-2</strain>
    </source>
</reference>
<reference evidence="6 7" key="2">
    <citation type="journal article" date="2011" name="ISME J.">
        <title>RNA-seq reveals cooperative metabolic interactions between two termite-gut spirochete species in co-culture.</title>
        <authorList>
            <person name="Rosenthal A.Z."/>
            <person name="Matson E.G."/>
            <person name="Eldar A."/>
            <person name="Leadbetter J.R."/>
        </authorList>
    </citation>
    <scope>NUCLEOTIDE SEQUENCE [LARGE SCALE GENOMIC DNA]</scope>
    <source>
        <strain evidence="7">ATCC BAA-887 / DSM 12427 / ZAS-2</strain>
    </source>
</reference>
<evidence type="ECO:0000313" key="6">
    <source>
        <dbReference type="EMBL" id="AEF83693.1"/>
    </source>
</evidence>
<dbReference type="KEGG" id="tpi:TREPR_0679"/>
<dbReference type="SFLD" id="SFLDS00029">
    <property type="entry name" value="Radical_SAM"/>
    <property type="match status" value="1"/>
</dbReference>
<keyword evidence="2" id="KW-0949">S-adenosyl-L-methionine</keyword>
<dbReference type="AlphaFoldDB" id="F5YK09"/>
<dbReference type="InterPro" id="IPR007197">
    <property type="entry name" value="rSAM"/>
</dbReference>
<accession>F5YK09</accession>
<evidence type="ECO:0000256" key="3">
    <source>
        <dbReference type="ARBA" id="ARBA00022723"/>
    </source>
</evidence>
<evidence type="ECO:0000313" key="7">
    <source>
        <dbReference type="Proteomes" id="UP000009223"/>
    </source>
</evidence>
<gene>
    <name evidence="6" type="ordered locus">TREPR_0679</name>
</gene>
<dbReference type="STRING" id="545694.TREPR_0679"/>
<dbReference type="RefSeq" id="WP_015709351.1">
    <property type="nucleotide sequence ID" value="NC_015578.1"/>
</dbReference>
<evidence type="ECO:0000256" key="5">
    <source>
        <dbReference type="ARBA" id="ARBA00023014"/>
    </source>
</evidence>
<keyword evidence="3" id="KW-0479">Metal-binding</keyword>
<dbReference type="Proteomes" id="UP000009223">
    <property type="component" value="Chromosome"/>
</dbReference>
<keyword evidence="7" id="KW-1185">Reference proteome</keyword>
<dbReference type="GO" id="GO:0051536">
    <property type="term" value="F:iron-sulfur cluster binding"/>
    <property type="evidence" value="ECO:0007669"/>
    <property type="project" value="UniProtKB-KW"/>
</dbReference>
<dbReference type="Gene3D" id="3.20.20.70">
    <property type="entry name" value="Aldolase class I"/>
    <property type="match status" value="1"/>
</dbReference>
<keyword evidence="4" id="KW-0408">Iron</keyword>
<dbReference type="OrthoDB" id="356041at2"/>
<dbReference type="NCBIfam" id="NF045502">
    <property type="entry name" value="variant_rSAM"/>
    <property type="match status" value="1"/>
</dbReference>
<dbReference type="GO" id="GO:0046872">
    <property type="term" value="F:metal ion binding"/>
    <property type="evidence" value="ECO:0007669"/>
    <property type="project" value="UniProtKB-KW"/>
</dbReference>
<sequence>MSDLKETLYEELKLKLGLIVDGVRHEKGIFDRVLDGNNALRRKVSSYFEGGLAPYAFVLPHGFHVGLDYRQDSPYEIVEKNGVFSVTYLGKWQADISFPTPPLFYSKTTSDGVRMKNIGNDSSSGSPDRSLVISYSTECALTEKGKVCLFCGIERNSKLLGEDKCPALKNPRLIAETVKAAYDEGFKHITLTGGFVPERRELEYYLDVGEALRAELGVADFYGTACIGAPADLSVIDKYKETGFRTISFNTEVWGKQYFEIVNPGKVEMCGGYDNFIKAIEHAVDVFGKGRVRSNFVVGLQPKNVLFEGLEYLTSIGVVTVASSFHPCIGSHLEGHRSPSVDWHWDVQLRHAELLSKAGRTYEEIFYATPGRNFSHEIFQIENGDHPAFRQAGEKLAV</sequence>
<dbReference type="InterPro" id="IPR058240">
    <property type="entry name" value="rSAM_sf"/>
</dbReference>
<proteinExistence type="predicted"/>
<evidence type="ECO:0000256" key="4">
    <source>
        <dbReference type="ARBA" id="ARBA00023004"/>
    </source>
</evidence>